<name>A0A7H9BN72_9NEIS</name>
<keyword evidence="1" id="KW-1133">Transmembrane helix</keyword>
<keyword evidence="3" id="KW-1185">Reference proteome</keyword>
<organism evidence="2 3">
    <name type="scientific">Chitinibacter bivalviorum</name>
    <dbReference type="NCBI Taxonomy" id="2739434"/>
    <lineage>
        <taxon>Bacteria</taxon>
        <taxon>Pseudomonadati</taxon>
        <taxon>Pseudomonadota</taxon>
        <taxon>Betaproteobacteria</taxon>
        <taxon>Neisseriales</taxon>
        <taxon>Chitinibacteraceae</taxon>
        <taxon>Chitinibacter</taxon>
    </lineage>
</organism>
<keyword evidence="1" id="KW-0472">Membrane</keyword>
<protein>
    <submittedName>
        <fullName evidence="2">ABC transporter permease subunit</fullName>
    </submittedName>
</protein>
<evidence type="ECO:0000256" key="1">
    <source>
        <dbReference type="SAM" id="Phobius"/>
    </source>
</evidence>
<feature type="transmembrane region" description="Helical" evidence="1">
    <location>
        <begin position="165"/>
        <end position="188"/>
    </location>
</feature>
<dbReference type="Pfam" id="PF12679">
    <property type="entry name" value="ABC2_membrane_2"/>
    <property type="match status" value="1"/>
</dbReference>
<feature type="transmembrane region" description="Helical" evidence="1">
    <location>
        <begin position="78"/>
        <end position="99"/>
    </location>
</feature>
<dbReference type="GO" id="GO:0005886">
    <property type="term" value="C:plasma membrane"/>
    <property type="evidence" value="ECO:0007669"/>
    <property type="project" value="UniProtKB-SubCell"/>
</dbReference>
<feature type="transmembrane region" description="Helical" evidence="1">
    <location>
        <begin position="45"/>
        <end position="66"/>
    </location>
</feature>
<feature type="transmembrane region" description="Helical" evidence="1">
    <location>
        <begin position="267"/>
        <end position="287"/>
    </location>
</feature>
<dbReference type="EMBL" id="CP058627">
    <property type="protein sequence ID" value="QLG89668.1"/>
    <property type="molecule type" value="Genomic_DNA"/>
</dbReference>
<dbReference type="RefSeq" id="WP_179356606.1">
    <property type="nucleotide sequence ID" value="NZ_CP058627.1"/>
</dbReference>
<proteinExistence type="predicted"/>
<accession>A0A7H9BN72</accession>
<evidence type="ECO:0000313" key="2">
    <source>
        <dbReference type="EMBL" id="QLG89668.1"/>
    </source>
</evidence>
<keyword evidence="1" id="KW-0812">Transmembrane</keyword>
<dbReference type="KEGG" id="chiz:HQ393_16215"/>
<gene>
    <name evidence="2" type="ORF">HQ393_16215</name>
</gene>
<feature type="transmembrane region" description="Helical" evidence="1">
    <location>
        <begin position="195"/>
        <end position="218"/>
    </location>
</feature>
<dbReference type="GO" id="GO:0140359">
    <property type="term" value="F:ABC-type transporter activity"/>
    <property type="evidence" value="ECO:0007669"/>
    <property type="project" value="InterPro"/>
</dbReference>
<sequence>MKKWSLCDHFLCVKSQRHHNIYNVSVKNLYLFTKLTILSGVRNRAIWLILFIEGLLLGVAYLAGSFSGRQPVIVSLDVGYSGVRIGLMFLALAWTQELLQKDLDRKTVHWSLSYPCARSIFLAGKLVGIALLLLFAAILFAMPLALIAKYANWGYIGLVQPNLSAFPITIMGLWLESIVILAFTVCMACISTTPFLAIGLGLMFSLAGRGLAATLNFLQFSDSVDPEYTTTFIPIANFLRWLLPDLSALDWRQAVLYSNWAGLEPKAALIMASGYTLIFTALAMQIFRRRALN</sequence>
<feature type="transmembrane region" description="Helical" evidence="1">
    <location>
        <begin position="120"/>
        <end position="145"/>
    </location>
</feature>
<reference evidence="2 3" key="1">
    <citation type="submission" date="2020-07" db="EMBL/GenBank/DDBJ databases">
        <title>Complete genome sequence of Chitinibacter sp. 2T18.</title>
        <authorList>
            <person name="Bae J.-W."/>
            <person name="Choi J.-W."/>
        </authorList>
    </citation>
    <scope>NUCLEOTIDE SEQUENCE [LARGE SCALE GENOMIC DNA]</scope>
    <source>
        <strain evidence="2 3">2T18</strain>
    </source>
</reference>
<dbReference type="AlphaFoldDB" id="A0A7H9BN72"/>
<evidence type="ECO:0000313" key="3">
    <source>
        <dbReference type="Proteomes" id="UP000509597"/>
    </source>
</evidence>
<dbReference type="Proteomes" id="UP000509597">
    <property type="component" value="Chromosome"/>
</dbReference>